<organism evidence="7 8">
    <name type="scientific">Peptoclostridium acidaminophilum DSM 3953</name>
    <dbReference type="NCBI Taxonomy" id="1286171"/>
    <lineage>
        <taxon>Bacteria</taxon>
        <taxon>Bacillati</taxon>
        <taxon>Bacillota</taxon>
        <taxon>Clostridia</taxon>
        <taxon>Peptostreptococcales</taxon>
        <taxon>Peptoclostridiaceae</taxon>
        <taxon>Peptoclostridium</taxon>
    </lineage>
</organism>
<keyword evidence="4" id="KW-0663">Pyridoxal phosphate</keyword>
<dbReference type="GO" id="GO:0031071">
    <property type="term" value="F:cysteine desulfurase activity"/>
    <property type="evidence" value="ECO:0007669"/>
    <property type="project" value="UniProtKB-EC"/>
</dbReference>
<dbReference type="PANTHER" id="PTHR43586:SF4">
    <property type="entry name" value="ISOPENICILLIN N EPIMERASE"/>
    <property type="match status" value="1"/>
</dbReference>
<dbReference type="RefSeq" id="WP_025436400.1">
    <property type="nucleotide sequence ID" value="NZ_CP007452.1"/>
</dbReference>
<protein>
    <recommendedName>
        <fullName evidence="3">cysteine desulfurase</fullName>
        <ecNumber evidence="3">2.8.1.7</ecNumber>
    </recommendedName>
</protein>
<comment type="cofactor">
    <cofactor evidence="1">
        <name>pyridoxal 5'-phosphate</name>
        <dbReference type="ChEBI" id="CHEBI:597326"/>
    </cofactor>
</comment>
<evidence type="ECO:0000256" key="2">
    <source>
        <dbReference type="ARBA" id="ARBA00010447"/>
    </source>
</evidence>
<evidence type="ECO:0000256" key="1">
    <source>
        <dbReference type="ARBA" id="ARBA00001933"/>
    </source>
</evidence>
<dbReference type="PATRIC" id="fig|1286171.3.peg.2148"/>
<evidence type="ECO:0000256" key="4">
    <source>
        <dbReference type="ARBA" id="ARBA00022898"/>
    </source>
</evidence>
<dbReference type="InterPro" id="IPR000192">
    <property type="entry name" value="Aminotrans_V_dom"/>
</dbReference>
<dbReference type="eggNOG" id="COG0520">
    <property type="taxonomic scope" value="Bacteria"/>
</dbReference>
<accession>W8T987</accession>
<feature type="domain" description="Aminotransferase class V" evidence="6">
    <location>
        <begin position="4"/>
        <end position="372"/>
    </location>
</feature>
<dbReference type="EC" id="2.8.1.7" evidence="3"/>
<evidence type="ECO:0000256" key="5">
    <source>
        <dbReference type="ARBA" id="ARBA00050776"/>
    </source>
</evidence>
<dbReference type="InterPro" id="IPR015422">
    <property type="entry name" value="PyrdxlP-dep_Trfase_small"/>
</dbReference>
<dbReference type="NCBIfam" id="TIGR01977">
    <property type="entry name" value="am_tr_V_EF2568"/>
    <property type="match status" value="1"/>
</dbReference>
<dbReference type="Proteomes" id="UP000019591">
    <property type="component" value="Chromosome"/>
</dbReference>
<reference evidence="7 8" key="1">
    <citation type="journal article" date="2014" name="Genome Announc.">
        <title>Complete Genome Sequence of Amino Acid-Utilizing Eubacterium acidaminophilum al-2 (DSM 3953).</title>
        <authorList>
            <person name="Poehlein A."/>
            <person name="Andreesen J.R."/>
            <person name="Daniel R."/>
        </authorList>
    </citation>
    <scope>NUCLEOTIDE SEQUENCE [LARGE SCALE GENOMIC DNA]</scope>
    <source>
        <strain evidence="7 8">DSM 3953</strain>
    </source>
</reference>
<dbReference type="Gene3D" id="3.40.640.10">
    <property type="entry name" value="Type I PLP-dependent aspartate aminotransferase-like (Major domain)"/>
    <property type="match status" value="1"/>
</dbReference>
<dbReference type="InterPro" id="IPR010969">
    <property type="entry name" value="Cys_dSase-rel_unknwn_funct"/>
</dbReference>
<keyword evidence="7" id="KW-0808">Transferase</keyword>
<dbReference type="Gene3D" id="3.90.1150.10">
    <property type="entry name" value="Aspartate Aminotransferase, domain 1"/>
    <property type="match status" value="1"/>
</dbReference>
<evidence type="ECO:0000313" key="7">
    <source>
        <dbReference type="EMBL" id="AHM57480.1"/>
    </source>
</evidence>
<evidence type="ECO:0000256" key="3">
    <source>
        <dbReference type="ARBA" id="ARBA00012239"/>
    </source>
</evidence>
<evidence type="ECO:0000313" key="8">
    <source>
        <dbReference type="Proteomes" id="UP000019591"/>
    </source>
</evidence>
<dbReference type="SUPFAM" id="SSF53383">
    <property type="entry name" value="PLP-dependent transferases"/>
    <property type="match status" value="1"/>
</dbReference>
<dbReference type="HOGENOM" id="CLU_003433_2_4_9"/>
<dbReference type="InterPro" id="IPR015421">
    <property type="entry name" value="PyrdxlP-dep_Trfase_major"/>
</dbReference>
<dbReference type="KEGG" id="eac:EAL2_c22000"/>
<comment type="similarity">
    <text evidence="2">Belongs to the class-V pyridoxal-phosphate-dependent aminotransferase family. Csd subfamily.</text>
</comment>
<dbReference type="InterPro" id="IPR015424">
    <property type="entry name" value="PyrdxlP-dep_Trfase"/>
</dbReference>
<dbReference type="STRING" id="1286171.EAL2_c22000"/>
<dbReference type="AlphaFoldDB" id="W8T987"/>
<dbReference type="PANTHER" id="PTHR43586">
    <property type="entry name" value="CYSTEINE DESULFURASE"/>
    <property type="match status" value="1"/>
</dbReference>
<sequence length="385" mass="41810">MKGVYMDNGATAFPKAPGVAEAMANYINNVGCNVGRGAYEDAFAAQRTVLETRELLCELFNCDKVENVVFTKNITESLNAIMKGLLKAGDHAIISSMEHNAVTRPLNSLSKKGVEFSRAKCHQDGQLDLESVKSLIKENTKAIIMMHASNVCGTVLDLEGVGRIAKEHGIFFIVDAAQTAGVLEVDMKKLGADAIAFTGHKSLLGPPGMGGFVINDRLCGQVEPFIEGGTGSTSESEEQPHFMPDKFESGTQNIVGIYGLNASLKFLKEKGIESIRRHELEMTMEFIKRVKELPGVRLVGREGKEGRVAVVSIDFEGSDNAEIGFALEHEYQISTRVGLHCAPSAHKTLGTFPQGTVRFSFGYATTLEQVEYAANAIKKTLELME</sequence>
<name>W8T987_PEPAC</name>
<comment type="catalytic activity">
    <reaction evidence="5">
        <text>(sulfur carrier)-H + L-cysteine = (sulfur carrier)-SH + L-alanine</text>
        <dbReference type="Rhea" id="RHEA:43892"/>
        <dbReference type="Rhea" id="RHEA-COMP:14737"/>
        <dbReference type="Rhea" id="RHEA-COMP:14739"/>
        <dbReference type="ChEBI" id="CHEBI:29917"/>
        <dbReference type="ChEBI" id="CHEBI:35235"/>
        <dbReference type="ChEBI" id="CHEBI:57972"/>
        <dbReference type="ChEBI" id="CHEBI:64428"/>
        <dbReference type="EC" id="2.8.1.7"/>
    </reaction>
</comment>
<dbReference type="PIRSF" id="PIRSF005572">
    <property type="entry name" value="NifS"/>
    <property type="match status" value="1"/>
</dbReference>
<gene>
    <name evidence="7" type="primary">csd</name>
    <name evidence="7" type="ORF">EAL2_c22000</name>
</gene>
<keyword evidence="8" id="KW-1185">Reference proteome</keyword>
<dbReference type="InterPro" id="IPR016454">
    <property type="entry name" value="Cysteine_dSase"/>
</dbReference>
<dbReference type="EMBL" id="CP007452">
    <property type="protein sequence ID" value="AHM57480.1"/>
    <property type="molecule type" value="Genomic_DNA"/>
</dbReference>
<dbReference type="Pfam" id="PF00266">
    <property type="entry name" value="Aminotran_5"/>
    <property type="match status" value="1"/>
</dbReference>
<proteinExistence type="inferred from homology"/>
<evidence type="ECO:0000259" key="6">
    <source>
        <dbReference type="Pfam" id="PF00266"/>
    </source>
</evidence>
<dbReference type="OrthoDB" id="9804366at2"/>